<dbReference type="GO" id="GO:0003723">
    <property type="term" value="F:RNA binding"/>
    <property type="evidence" value="ECO:0007669"/>
    <property type="project" value="UniProtKB-UniRule"/>
</dbReference>
<accession>A0A8B9UHD6</accession>
<dbReference type="InterPro" id="IPR049561">
    <property type="entry name" value="NSUN5_7_fdxn-like"/>
</dbReference>
<evidence type="ECO:0000259" key="2">
    <source>
        <dbReference type="PROSITE" id="PS51686"/>
    </source>
</evidence>
<evidence type="ECO:0000313" key="4">
    <source>
        <dbReference type="Proteomes" id="UP000694549"/>
    </source>
</evidence>
<comment type="similarity">
    <text evidence="1">Belongs to the class I-like SAM-binding methyltransferase superfamily. RsmB/NOP family.</text>
</comment>
<reference evidence="3" key="1">
    <citation type="submission" date="2025-05" db="UniProtKB">
        <authorList>
            <consortium name="Ensembl"/>
        </authorList>
    </citation>
    <scope>IDENTIFICATION</scope>
</reference>
<keyword evidence="1" id="KW-0694">RNA-binding</keyword>
<dbReference type="Ensembl" id="ENSAZOT00000008967.1">
    <property type="protein sequence ID" value="ENSAZOP00000008406.1"/>
    <property type="gene ID" value="ENSAZOG00000005250.1"/>
</dbReference>
<dbReference type="Gene3D" id="3.30.70.1170">
    <property type="entry name" value="Sun protein, domain 3"/>
    <property type="match status" value="1"/>
</dbReference>
<dbReference type="InterPro" id="IPR001678">
    <property type="entry name" value="MeTrfase_RsmB-F_NOP2_dom"/>
</dbReference>
<keyword evidence="1" id="KW-0808">Transferase</keyword>
<keyword evidence="1" id="KW-0489">Methyltransferase</keyword>
<organism evidence="3 4">
    <name type="scientific">Anas zonorhyncha</name>
    <name type="common">Eastern spot-billed duck</name>
    <dbReference type="NCBI Taxonomy" id="75864"/>
    <lineage>
        <taxon>Eukaryota</taxon>
        <taxon>Metazoa</taxon>
        <taxon>Chordata</taxon>
        <taxon>Craniata</taxon>
        <taxon>Vertebrata</taxon>
        <taxon>Euteleostomi</taxon>
        <taxon>Archelosauria</taxon>
        <taxon>Archosauria</taxon>
        <taxon>Dinosauria</taxon>
        <taxon>Saurischia</taxon>
        <taxon>Theropoda</taxon>
        <taxon>Coelurosauria</taxon>
        <taxon>Aves</taxon>
        <taxon>Neognathae</taxon>
        <taxon>Galloanserae</taxon>
        <taxon>Anseriformes</taxon>
        <taxon>Anatidae</taxon>
        <taxon>Anatinae</taxon>
        <taxon>Anas</taxon>
    </lineage>
</organism>
<evidence type="ECO:0000313" key="3">
    <source>
        <dbReference type="Ensembl" id="ENSAZOP00000008328.1"/>
    </source>
</evidence>
<comment type="caution">
    <text evidence="1">Lacks conserved residue(s) required for the propagation of feature annotation.</text>
</comment>
<dbReference type="Proteomes" id="UP000694549">
    <property type="component" value="Unplaced"/>
</dbReference>
<dbReference type="AlphaFoldDB" id="A0A8B9UHD6"/>
<dbReference type="InterPro" id="IPR029063">
    <property type="entry name" value="SAM-dependent_MTases_sf"/>
</dbReference>
<dbReference type="PROSITE" id="PS51686">
    <property type="entry name" value="SAM_MT_RSMB_NOP"/>
    <property type="match status" value="1"/>
</dbReference>
<dbReference type="Gene3D" id="3.40.50.150">
    <property type="entry name" value="Vaccinia Virus protein VP39"/>
    <property type="match status" value="1"/>
</dbReference>
<evidence type="ECO:0000256" key="1">
    <source>
        <dbReference type="PROSITE-ProRule" id="PRU01023"/>
    </source>
</evidence>
<dbReference type="Ensembl" id="ENSAZOT00000008824.1">
    <property type="protein sequence ID" value="ENSAZOP00000008281.1"/>
    <property type="gene ID" value="ENSAZOG00000005250.1"/>
</dbReference>
<dbReference type="PANTHER" id="PTHR14663:SF2">
    <property type="entry name" value="METHYLTRANSFERASE NSUN7-RELATED"/>
    <property type="match status" value="1"/>
</dbReference>
<dbReference type="Pfam" id="PF21148">
    <property type="entry name" value="NSUN5_fdxn-like"/>
    <property type="match status" value="1"/>
</dbReference>
<dbReference type="SUPFAM" id="SSF53335">
    <property type="entry name" value="S-adenosyl-L-methionine-dependent methyltransferases"/>
    <property type="match status" value="1"/>
</dbReference>
<dbReference type="InterPro" id="IPR042620">
    <property type="entry name" value="NSUN7"/>
</dbReference>
<keyword evidence="4" id="KW-1185">Reference proteome</keyword>
<dbReference type="Ensembl" id="ENSAZOT00000008888.1">
    <property type="protein sequence ID" value="ENSAZOP00000008328.1"/>
    <property type="gene ID" value="ENSAZOG00000005250.1"/>
</dbReference>
<dbReference type="Ensembl" id="ENSAZOT00000008928.1">
    <property type="protein sequence ID" value="ENSAZOP00000008365.1"/>
    <property type="gene ID" value="ENSAZOG00000005250.1"/>
</dbReference>
<dbReference type="GO" id="GO:0008168">
    <property type="term" value="F:methyltransferase activity"/>
    <property type="evidence" value="ECO:0007669"/>
    <property type="project" value="UniProtKB-KW"/>
</dbReference>
<feature type="binding site" evidence="1">
    <location>
        <position position="358"/>
    </location>
    <ligand>
        <name>S-adenosyl-L-methionine</name>
        <dbReference type="ChEBI" id="CHEBI:59789"/>
    </ligand>
</feature>
<protein>
    <submittedName>
        <fullName evidence="3">NOP2/Sun RNA methyltransferase family member 7</fullName>
    </submittedName>
</protein>
<dbReference type="GO" id="GO:0032259">
    <property type="term" value="P:methylation"/>
    <property type="evidence" value="ECO:0007669"/>
    <property type="project" value="UniProtKB-KW"/>
</dbReference>
<name>A0A8B9UHD6_9AVES</name>
<dbReference type="Ensembl" id="ENSAZOT00000009014.1">
    <property type="protein sequence ID" value="ENSAZOP00000008451.1"/>
    <property type="gene ID" value="ENSAZOG00000005250.1"/>
</dbReference>
<keyword evidence="1" id="KW-0949">S-adenosyl-L-methionine</keyword>
<proteinExistence type="inferred from homology"/>
<feature type="domain" description="SAM-dependent MTase RsmB/NOP-type" evidence="2">
    <location>
        <begin position="199"/>
        <end position="510"/>
    </location>
</feature>
<dbReference type="PANTHER" id="PTHR14663">
    <property type="entry name" value="METHYLTRANSFERASE NSUN7-RELATED"/>
    <property type="match status" value="1"/>
</dbReference>
<sequence>MPRSKSKSVSFHEDVTNDTFHLSETKISDVKGSAEKRTMTLIGKNVCHDSVYINAAKIFQGIRNKKPKDKMLVRYGDDSVSPALTFEDEYSQRVSYELAFNALKYQEFLEEILLDSCVYPCQSIPDELTSLLVVMLYDLQDRKFEAREIFDEEEPVAEVRKIEHFLYSFRIKLAAALARYRIKHDALSIEYILPETIQKQEQRASALPLCVWINTFKTSLQDVVRDLKNKGFTEVESVSDFNRYTYCMDQHCHDVLFFPSSLKEELLNSDLFADCKLLLQDKSRSLAVHSVQALLNTDGDIIVAHVGSHLTIAHMSALRNHSMSRVFVCGVKSSAKADELRNLFNHMGCENIQLLYEDFTEIRPTDPRLQNAKVILLIPQCSGLGFSNPIDFILSEHGDAGLLRDLLQGSVSKDKLCRLAERQLTELMHAMKFKVQAIVYCTSSVYPEENELVVKKALESGVEGHKLKRFRLIPPVFPTCSNPESCTDFFFRTELSEISSGCFLAIIAREKDSSENVSVQDILARAASKGLLGTTAEETKDDEKKQWKVTEHGNGVTASGTKPRRAAFHHHEVPSPSNINTAVSVSKAVTKLRKKNISQPVGYVQPKKPVSPAAGTGLPRVLKHTAHLPSIGKVHGRQMLARKARAERKKVVLKPVEIVFPPVISPYGRPQAGMPTSSSYFDWTGAKSMSDRALPPPLPKSGQTNRAKESAVAARVLKLSSRFTEKVRIPEYIHLHTYITVYHYSG</sequence>